<dbReference type="PRINTS" id="PR00385">
    <property type="entry name" value="P450"/>
</dbReference>
<keyword evidence="6" id="KW-0812">Transmembrane</keyword>
<keyword evidence="6" id="KW-1133">Transmembrane helix</keyword>
<organism evidence="7 8">
    <name type="scientific">Nelumbo nucifera</name>
    <name type="common">Sacred lotus</name>
    <dbReference type="NCBI Taxonomy" id="4432"/>
    <lineage>
        <taxon>Eukaryota</taxon>
        <taxon>Viridiplantae</taxon>
        <taxon>Streptophyta</taxon>
        <taxon>Embryophyta</taxon>
        <taxon>Tracheophyta</taxon>
        <taxon>Spermatophyta</taxon>
        <taxon>Magnoliopsida</taxon>
        <taxon>Proteales</taxon>
        <taxon>Nelumbonaceae</taxon>
        <taxon>Nelumbo</taxon>
    </lineage>
</organism>
<dbReference type="GeneID" id="109114122"/>
<dbReference type="PANTHER" id="PTHR24296">
    <property type="entry name" value="CYTOCHROME P450"/>
    <property type="match status" value="1"/>
</dbReference>
<protein>
    <submittedName>
        <fullName evidence="8">1,25-dihydroxyvitamin D(3) 24-hydroxylase, mitochondrial-like</fullName>
    </submittedName>
</protein>
<comment type="similarity">
    <text evidence="1">Belongs to the cytochrome P450 family.</text>
</comment>
<keyword evidence="2" id="KW-0479">Metal-binding</keyword>
<dbReference type="GO" id="GO:0016705">
    <property type="term" value="F:oxidoreductase activity, acting on paired donors, with incorporation or reduction of molecular oxygen"/>
    <property type="evidence" value="ECO:0007669"/>
    <property type="project" value="InterPro"/>
</dbReference>
<dbReference type="SUPFAM" id="SSF48264">
    <property type="entry name" value="Cytochrome P450"/>
    <property type="match status" value="1"/>
</dbReference>
<name>A0A1U8PZ39_NELNU</name>
<sequence>MAGRDTTSAAMTWLFSSLSRHPNTEKDVVKEVVTALGNDERKLLDYEALKNLSLLKACLYESMRLYPPMAWDSKHSPTYQKKSKIAEKGEKQGASENEGHHQHKQIPPFTSLSRSERERATVASVSVLAIVTSLHLVAFVLAVGAGRCRSTVTTYSSSQGLRTSLHLFFTCRTTIRRIKTMNRKPKT</sequence>
<evidence type="ECO:0000313" key="7">
    <source>
        <dbReference type="Proteomes" id="UP000189703"/>
    </source>
</evidence>
<evidence type="ECO:0000256" key="4">
    <source>
        <dbReference type="ARBA" id="ARBA00023004"/>
    </source>
</evidence>
<keyword evidence="7" id="KW-1185">Reference proteome</keyword>
<proteinExistence type="inferred from homology"/>
<dbReference type="Gene3D" id="1.10.630.10">
    <property type="entry name" value="Cytochrome P450"/>
    <property type="match status" value="1"/>
</dbReference>
<dbReference type="InterPro" id="IPR001128">
    <property type="entry name" value="Cyt_P450"/>
</dbReference>
<dbReference type="GO" id="GO:0004497">
    <property type="term" value="F:monooxygenase activity"/>
    <property type="evidence" value="ECO:0007669"/>
    <property type="project" value="InterPro"/>
</dbReference>
<dbReference type="OrthoDB" id="1896685at2759"/>
<keyword evidence="6" id="KW-0472">Membrane</keyword>
<dbReference type="InParanoid" id="A0A1U8PZ39"/>
<evidence type="ECO:0000256" key="5">
    <source>
        <dbReference type="SAM" id="MobiDB-lite"/>
    </source>
</evidence>
<evidence type="ECO:0000313" key="8">
    <source>
        <dbReference type="RefSeq" id="XP_019051808.1"/>
    </source>
</evidence>
<keyword evidence="3" id="KW-0560">Oxidoreductase</keyword>
<feature type="region of interest" description="Disordered" evidence="5">
    <location>
        <begin position="74"/>
        <end position="114"/>
    </location>
</feature>
<dbReference type="GO" id="GO:0005506">
    <property type="term" value="F:iron ion binding"/>
    <property type="evidence" value="ECO:0007669"/>
    <property type="project" value="InterPro"/>
</dbReference>
<dbReference type="Pfam" id="PF00067">
    <property type="entry name" value="p450"/>
    <property type="match status" value="1"/>
</dbReference>
<evidence type="ECO:0000256" key="3">
    <source>
        <dbReference type="ARBA" id="ARBA00023002"/>
    </source>
</evidence>
<dbReference type="InterPro" id="IPR036396">
    <property type="entry name" value="Cyt_P450_sf"/>
</dbReference>
<reference evidence="8" key="1">
    <citation type="submission" date="2025-08" db="UniProtKB">
        <authorList>
            <consortium name="RefSeq"/>
        </authorList>
    </citation>
    <scope>IDENTIFICATION</scope>
</reference>
<dbReference type="KEGG" id="nnu:109114122"/>
<dbReference type="RefSeq" id="XP_019051808.1">
    <property type="nucleotide sequence ID" value="XM_019196263.1"/>
</dbReference>
<dbReference type="Proteomes" id="UP000189703">
    <property type="component" value="Unplaced"/>
</dbReference>
<evidence type="ECO:0000256" key="1">
    <source>
        <dbReference type="ARBA" id="ARBA00010617"/>
    </source>
</evidence>
<keyword evidence="4" id="KW-0408">Iron</keyword>
<evidence type="ECO:0000256" key="2">
    <source>
        <dbReference type="ARBA" id="ARBA00022723"/>
    </source>
</evidence>
<feature type="transmembrane region" description="Helical" evidence="6">
    <location>
        <begin position="122"/>
        <end position="145"/>
    </location>
</feature>
<dbReference type="AlphaFoldDB" id="A0A1U8PZ39"/>
<feature type="compositionally biased region" description="Basic and acidic residues" evidence="5">
    <location>
        <begin position="84"/>
        <end position="100"/>
    </location>
</feature>
<gene>
    <name evidence="8" type="primary">LOC109114122</name>
</gene>
<accession>A0A1U8PZ39</accession>
<dbReference type="GO" id="GO:0020037">
    <property type="term" value="F:heme binding"/>
    <property type="evidence" value="ECO:0007669"/>
    <property type="project" value="InterPro"/>
</dbReference>
<evidence type="ECO:0000256" key="6">
    <source>
        <dbReference type="SAM" id="Phobius"/>
    </source>
</evidence>